<keyword evidence="6" id="KW-0460">Magnesium</keyword>
<dbReference type="RefSeq" id="WP_243833650.1">
    <property type="nucleotide sequence ID" value="NZ_FNEH01000003.1"/>
</dbReference>
<sequence>MIKIKIKNLKLLTGAKKAEGLTVIVDVFRAYTTAAYLFSSKADKIYIVSKIETAKKLKRKLNSPVLIGERKGIKIAEFDYNNSPYFISQNDFSGKEIVLSTSAGTKGIIAAKNAEEIIAGSFVNINAAAEYIKNKRPELLSIVAMGNNGTAEAEEDNLYMQELNKLLIGNSILSEAEIKDKLRSPAGDRFFVESAQSEMPKEDFEYSLKINCFNFVIRAVKIAEDIYQLKKKEVN</sequence>
<dbReference type="PANTHER" id="PTHR37311:SF1">
    <property type="entry name" value="2-PHOSPHOSULFOLACTATE PHOSPHATASE-RELATED"/>
    <property type="match status" value="1"/>
</dbReference>
<comment type="similarity">
    <text evidence="2">Belongs to the ComB family.</text>
</comment>
<accession>A0A1G8IPX5</accession>
<organism evidence="8 10">
    <name type="scientific">Halanaerobium congolense</name>
    <dbReference type="NCBI Taxonomy" id="54121"/>
    <lineage>
        <taxon>Bacteria</taxon>
        <taxon>Bacillati</taxon>
        <taxon>Bacillota</taxon>
        <taxon>Clostridia</taxon>
        <taxon>Halanaerobiales</taxon>
        <taxon>Halanaerobiaceae</taxon>
        <taxon>Halanaerobium</taxon>
    </lineage>
</organism>
<evidence type="ECO:0000256" key="1">
    <source>
        <dbReference type="ARBA" id="ARBA00001946"/>
    </source>
</evidence>
<dbReference type="EMBL" id="SOEF01000011">
    <property type="protein sequence ID" value="TDX44543.1"/>
    <property type="molecule type" value="Genomic_DNA"/>
</dbReference>
<dbReference type="PANTHER" id="PTHR37311">
    <property type="entry name" value="2-PHOSPHOSULFOLACTATE PHOSPHATASE-RELATED"/>
    <property type="match status" value="1"/>
</dbReference>
<dbReference type="EMBL" id="FNEH01000003">
    <property type="protein sequence ID" value="SDI20975.1"/>
    <property type="molecule type" value="Genomic_DNA"/>
</dbReference>
<protein>
    <recommendedName>
        <fullName evidence="4">Probable 2-phosphosulfolactate phosphatase</fullName>
        <ecNumber evidence="3">3.1.3.71</ecNumber>
    </recommendedName>
</protein>
<dbReference type="Gene3D" id="3.90.1560.10">
    <property type="entry name" value="ComB-like"/>
    <property type="match status" value="1"/>
</dbReference>
<reference evidence="9 11" key="2">
    <citation type="submission" date="2019-03" db="EMBL/GenBank/DDBJ databases">
        <title>Subsurface microbial communities from deep shales in Ohio and West Virginia, USA.</title>
        <authorList>
            <person name="Wrighton K."/>
        </authorList>
    </citation>
    <scope>NUCLEOTIDE SEQUENCE [LARGE SCALE GENOMIC DNA]</scope>
    <source>
        <strain evidence="9 11">DSMZ 11287</strain>
    </source>
</reference>
<dbReference type="InterPro" id="IPR005238">
    <property type="entry name" value="ComB-like"/>
</dbReference>
<comment type="cofactor">
    <cofactor evidence="1">
        <name>Mg(2+)</name>
        <dbReference type="ChEBI" id="CHEBI:18420"/>
    </cofactor>
</comment>
<keyword evidence="5" id="KW-0378">Hydrolase</keyword>
<dbReference type="GO" id="GO:0000287">
    <property type="term" value="F:magnesium ion binding"/>
    <property type="evidence" value="ECO:0007669"/>
    <property type="project" value="InterPro"/>
</dbReference>
<evidence type="ECO:0000256" key="7">
    <source>
        <dbReference type="ARBA" id="ARBA00033711"/>
    </source>
</evidence>
<evidence type="ECO:0000256" key="3">
    <source>
        <dbReference type="ARBA" id="ARBA00012953"/>
    </source>
</evidence>
<dbReference type="Pfam" id="PF04029">
    <property type="entry name" value="2-ph_phosp"/>
    <property type="match status" value="1"/>
</dbReference>
<evidence type="ECO:0000256" key="6">
    <source>
        <dbReference type="ARBA" id="ARBA00022842"/>
    </source>
</evidence>
<evidence type="ECO:0000313" key="11">
    <source>
        <dbReference type="Proteomes" id="UP000295472"/>
    </source>
</evidence>
<reference evidence="8 10" key="1">
    <citation type="submission" date="2016-10" db="EMBL/GenBank/DDBJ databases">
        <authorList>
            <person name="de Groot N.N."/>
        </authorList>
    </citation>
    <scope>NUCLEOTIDE SEQUENCE [LARGE SCALE GENOMIC DNA]</scope>
    <source>
        <strain evidence="8 10">WG7</strain>
    </source>
</reference>
<dbReference type="InterPro" id="IPR036702">
    <property type="entry name" value="ComB-like_sf"/>
</dbReference>
<evidence type="ECO:0000256" key="4">
    <source>
        <dbReference type="ARBA" id="ARBA00021948"/>
    </source>
</evidence>
<evidence type="ECO:0000256" key="5">
    <source>
        <dbReference type="ARBA" id="ARBA00022801"/>
    </source>
</evidence>
<dbReference type="GO" id="GO:0050532">
    <property type="term" value="F:2-phosphosulfolactate phosphatase activity"/>
    <property type="evidence" value="ECO:0007669"/>
    <property type="project" value="UniProtKB-EC"/>
</dbReference>
<gene>
    <name evidence="9" type="ORF">C7954_11138</name>
    <name evidence="8" type="ORF">SAMN04515654_10322</name>
</gene>
<dbReference type="GO" id="GO:0050545">
    <property type="term" value="F:sulfopyruvate decarboxylase activity"/>
    <property type="evidence" value="ECO:0007669"/>
    <property type="project" value="TreeGrafter"/>
</dbReference>
<evidence type="ECO:0000256" key="2">
    <source>
        <dbReference type="ARBA" id="ARBA00009997"/>
    </source>
</evidence>
<evidence type="ECO:0000313" key="10">
    <source>
        <dbReference type="Proteomes" id="UP000198945"/>
    </source>
</evidence>
<evidence type="ECO:0000313" key="9">
    <source>
        <dbReference type="EMBL" id="TDX44543.1"/>
    </source>
</evidence>
<name>A0A1G8IPX5_9FIRM</name>
<proteinExistence type="inferred from homology"/>
<dbReference type="Proteomes" id="UP000295472">
    <property type="component" value="Unassembled WGS sequence"/>
</dbReference>
<dbReference type="AlphaFoldDB" id="A0A1G8IPX5"/>
<dbReference type="EC" id="3.1.3.71" evidence="3"/>
<dbReference type="GeneID" id="57012495"/>
<dbReference type="SUPFAM" id="SSF142823">
    <property type="entry name" value="ComB-like"/>
    <property type="match status" value="1"/>
</dbReference>
<evidence type="ECO:0000313" key="8">
    <source>
        <dbReference type="EMBL" id="SDI20975.1"/>
    </source>
</evidence>
<comment type="catalytic activity">
    <reaction evidence="7">
        <text>(2R)-O-phospho-3-sulfolactate + H2O = (2R)-3-sulfolactate + phosphate</text>
        <dbReference type="Rhea" id="RHEA:23416"/>
        <dbReference type="ChEBI" id="CHEBI:15377"/>
        <dbReference type="ChEBI" id="CHEBI:15597"/>
        <dbReference type="ChEBI" id="CHEBI:43474"/>
        <dbReference type="ChEBI" id="CHEBI:58738"/>
        <dbReference type="EC" id="3.1.3.71"/>
    </reaction>
</comment>
<dbReference type="Proteomes" id="UP000198945">
    <property type="component" value="Unassembled WGS sequence"/>
</dbReference>